<proteinExistence type="predicted"/>
<organism evidence="2 3">
    <name type="scientific">Dulcicalothrix desertica PCC 7102</name>
    <dbReference type="NCBI Taxonomy" id="232991"/>
    <lineage>
        <taxon>Bacteria</taxon>
        <taxon>Bacillati</taxon>
        <taxon>Cyanobacteriota</taxon>
        <taxon>Cyanophyceae</taxon>
        <taxon>Nostocales</taxon>
        <taxon>Calotrichaceae</taxon>
        <taxon>Dulcicalothrix</taxon>
    </lineage>
</organism>
<dbReference type="EMBL" id="RSCL01000040">
    <property type="protein sequence ID" value="RUS95620.1"/>
    <property type="molecule type" value="Genomic_DNA"/>
</dbReference>
<protein>
    <recommendedName>
        <fullName evidence="4">Lipoprotein</fullName>
    </recommendedName>
</protein>
<dbReference type="AlphaFoldDB" id="A0A3S1AMM8"/>
<dbReference type="Proteomes" id="UP000271624">
    <property type="component" value="Unassembled WGS sequence"/>
</dbReference>
<dbReference type="RefSeq" id="WP_127086943.1">
    <property type="nucleotide sequence ID" value="NZ_RSCL01000040.1"/>
</dbReference>
<keyword evidence="3" id="KW-1185">Reference proteome</keyword>
<evidence type="ECO:0000256" key="1">
    <source>
        <dbReference type="SAM" id="SignalP"/>
    </source>
</evidence>
<reference evidence="2" key="1">
    <citation type="submission" date="2018-12" db="EMBL/GenBank/DDBJ databases">
        <authorList>
            <person name="Will S."/>
            <person name="Neumann-Schaal M."/>
            <person name="Henke P."/>
        </authorList>
    </citation>
    <scope>NUCLEOTIDE SEQUENCE</scope>
    <source>
        <strain evidence="2">PCC 7102</strain>
    </source>
</reference>
<evidence type="ECO:0000313" key="3">
    <source>
        <dbReference type="Proteomes" id="UP000271624"/>
    </source>
</evidence>
<feature type="chain" id="PRO_5030082907" description="Lipoprotein" evidence="1">
    <location>
        <begin position="28"/>
        <end position="399"/>
    </location>
</feature>
<accession>A0A3S1AMM8</accession>
<evidence type="ECO:0000313" key="2">
    <source>
        <dbReference type="EMBL" id="RUS95620.1"/>
    </source>
</evidence>
<reference evidence="2" key="2">
    <citation type="journal article" date="2019" name="Genome Biol. Evol.">
        <title>Day and night: Metabolic profiles and evolutionary relationships of six axenic non-marine cyanobacteria.</title>
        <authorList>
            <person name="Will S.E."/>
            <person name="Henke P."/>
            <person name="Boedeker C."/>
            <person name="Huang S."/>
            <person name="Brinkmann H."/>
            <person name="Rohde M."/>
            <person name="Jarek M."/>
            <person name="Friedl T."/>
            <person name="Seufert S."/>
            <person name="Schumacher M."/>
            <person name="Overmann J."/>
            <person name="Neumann-Schaal M."/>
            <person name="Petersen J."/>
        </authorList>
    </citation>
    <scope>NUCLEOTIDE SEQUENCE [LARGE SCALE GENOMIC DNA]</scope>
    <source>
        <strain evidence="2">PCC 7102</strain>
    </source>
</reference>
<comment type="caution">
    <text evidence="2">The sequence shown here is derived from an EMBL/GenBank/DDBJ whole genome shotgun (WGS) entry which is preliminary data.</text>
</comment>
<gene>
    <name evidence="2" type="ORF">DSM106972_089760</name>
</gene>
<sequence length="399" mass="45019">MNNKKYYSCFPACIAFTALLFCSSACQNTGGNNEARQSDQQLAIKDNKEPKKEVDKSKSELLTDTAKTLAGINVDAGSKLAALQKSNSWQSHQKFYQNSWSKLDAQQLTKVRDWTKKELQNVNATSPTILYPFSGPDFLYSYSLFPKAKQFVLAGLEPVGNVPDFTSLNESQKNTKLQEARSSLYAILQFSFFRTNDMKVDLEKQGVLPILYVFLARTNNRIQNVQYIGLDKDGKVQQFAKGMVSGVKIAFIPEGETEARDLYYFSTDLSNDGLKKRPEFVKFVNQLDNKVTYLKAASYLMHNESFSEIKNLILADSNYLLQDDSGMPLRSFASSQWNLKFYGSYSRPIGLFSNSYQADLRKIYQSNNSIEPLNFGIGYKFGVNESNLMLAAAKKVASR</sequence>
<name>A0A3S1AMM8_9CYAN</name>
<evidence type="ECO:0008006" key="4">
    <source>
        <dbReference type="Google" id="ProtNLM"/>
    </source>
</evidence>
<feature type="signal peptide" evidence="1">
    <location>
        <begin position="1"/>
        <end position="27"/>
    </location>
</feature>
<keyword evidence="1" id="KW-0732">Signal</keyword>
<dbReference type="OrthoDB" id="977906at2"/>